<dbReference type="SUPFAM" id="SSF51735">
    <property type="entry name" value="NAD(P)-binding Rossmann-fold domains"/>
    <property type="match status" value="1"/>
</dbReference>
<dbReference type="SUPFAM" id="SSF55347">
    <property type="entry name" value="Glyceraldehyde-3-phosphate dehydrogenase-like, C-terminal domain"/>
    <property type="match status" value="1"/>
</dbReference>
<proteinExistence type="predicted"/>
<dbReference type="Pfam" id="PF01408">
    <property type="entry name" value="GFO_IDH_MocA"/>
    <property type="match status" value="1"/>
</dbReference>
<dbReference type="InterPro" id="IPR043906">
    <property type="entry name" value="Gfo/Idh/MocA_OxRdtase_bact_C"/>
</dbReference>
<feature type="domain" description="Gfo/Idh/MocA-like oxidoreductase N-terminal" evidence="2">
    <location>
        <begin position="42"/>
        <end position="172"/>
    </location>
</feature>
<accession>A0A829YBJ0</accession>
<dbReference type="AlphaFoldDB" id="A0A829YBJ0"/>
<dbReference type="PANTHER" id="PTHR43818:SF5">
    <property type="entry name" value="OXIDOREDUCTASE FAMILY PROTEIN"/>
    <property type="match status" value="1"/>
</dbReference>
<dbReference type="InterPro" id="IPR000683">
    <property type="entry name" value="Gfo/Idh/MocA-like_OxRdtase_N"/>
</dbReference>
<dbReference type="GO" id="GO:0000166">
    <property type="term" value="F:nucleotide binding"/>
    <property type="evidence" value="ECO:0007669"/>
    <property type="project" value="InterPro"/>
</dbReference>
<keyword evidence="5" id="KW-1185">Reference proteome</keyword>
<evidence type="ECO:0000313" key="4">
    <source>
        <dbReference type="EMBL" id="GFE80505.1"/>
    </source>
</evidence>
<feature type="region of interest" description="Disordered" evidence="1">
    <location>
        <begin position="345"/>
        <end position="366"/>
    </location>
</feature>
<feature type="domain" description="Gfo/Idh/MocA-like oxidoreductase bacterial type C-terminal" evidence="3">
    <location>
        <begin position="214"/>
        <end position="317"/>
    </location>
</feature>
<sequence length="459" mass="51152">MRTRHPMSSVSRRTFGKTLMGLSLPLILPSRLLGADAPSNRIRVGQIGCGRIARGHDMPGVLKSGLADIVAVCDLDARRAAEGKTRVEELYREINAPMPAVSVHTDYLEILQRKDIDAVVISTPDHQHAEPALAAILAGKDVYLQKPFTMTIAEGKILRDAVARTKRILQVGSQQRSWIQFRQAAELVRSGRIGKVRSVEIGLPIDPTAPDDPAQPVPNGFDYNRWLGPAEFAYYTEQRVHPKVGYETRPGWLRNESFCLGMITGWGSHHYDTMHWALDLEASGPSRVEGTADFPTNKIWNVHGAYDVKLTYPGDIQVHVSDKHNNGLKFFGEDGRWIWVTRDGTATASDPSSGKTMPPLDASDKRLLDPKGLKVELPRSDNHHKNWLESVRSRKQPLAPAHVAHRSGSACIVSWIAMKLQRPLTWDVKSESFLNDAEANKWLSRPERAPYGVTRLIKS</sequence>
<dbReference type="Gene3D" id="3.30.360.10">
    <property type="entry name" value="Dihydrodipicolinate Reductase, domain 2"/>
    <property type="match status" value="1"/>
</dbReference>
<evidence type="ECO:0000259" key="3">
    <source>
        <dbReference type="Pfam" id="PF19051"/>
    </source>
</evidence>
<dbReference type="InterPro" id="IPR036291">
    <property type="entry name" value="NAD(P)-bd_dom_sf"/>
</dbReference>
<protein>
    <submittedName>
        <fullName evidence="4">NADH-dependent dehydrogenase</fullName>
    </submittedName>
</protein>
<evidence type="ECO:0000259" key="2">
    <source>
        <dbReference type="Pfam" id="PF01408"/>
    </source>
</evidence>
<dbReference type="InterPro" id="IPR050463">
    <property type="entry name" value="Gfo/Idh/MocA_oxidrdct_glycsds"/>
</dbReference>
<name>A0A829YBJ0_9GAMM</name>
<gene>
    <name evidence="4" type="ORF">GCM10011487_25050</name>
</gene>
<dbReference type="EMBL" id="BLJN01000002">
    <property type="protein sequence ID" value="GFE80505.1"/>
    <property type="molecule type" value="Genomic_DNA"/>
</dbReference>
<comment type="caution">
    <text evidence="4">The sequence shown here is derived from an EMBL/GenBank/DDBJ whole genome shotgun (WGS) entry which is preliminary data.</text>
</comment>
<evidence type="ECO:0000313" key="5">
    <source>
        <dbReference type="Proteomes" id="UP000445000"/>
    </source>
</evidence>
<evidence type="ECO:0000256" key="1">
    <source>
        <dbReference type="SAM" id="MobiDB-lite"/>
    </source>
</evidence>
<feature type="domain" description="Gfo/Idh/MocA-like oxidoreductase bacterial type C-terminal" evidence="3">
    <location>
        <begin position="376"/>
        <end position="451"/>
    </location>
</feature>
<dbReference type="Gene3D" id="3.40.50.720">
    <property type="entry name" value="NAD(P)-binding Rossmann-like Domain"/>
    <property type="match status" value="1"/>
</dbReference>
<dbReference type="Proteomes" id="UP000445000">
    <property type="component" value="Unassembled WGS sequence"/>
</dbReference>
<feature type="compositionally biased region" description="Polar residues" evidence="1">
    <location>
        <begin position="345"/>
        <end position="355"/>
    </location>
</feature>
<dbReference type="PANTHER" id="PTHR43818">
    <property type="entry name" value="BCDNA.GH03377"/>
    <property type="match status" value="1"/>
</dbReference>
<organism evidence="4 5">
    <name type="scientific">Steroidobacter agaridevorans</name>
    <dbReference type="NCBI Taxonomy" id="2695856"/>
    <lineage>
        <taxon>Bacteria</taxon>
        <taxon>Pseudomonadati</taxon>
        <taxon>Pseudomonadota</taxon>
        <taxon>Gammaproteobacteria</taxon>
        <taxon>Steroidobacterales</taxon>
        <taxon>Steroidobacteraceae</taxon>
        <taxon>Steroidobacter</taxon>
    </lineage>
</organism>
<dbReference type="Pfam" id="PF19051">
    <property type="entry name" value="GFO_IDH_MocA_C2"/>
    <property type="match status" value="2"/>
</dbReference>
<reference evidence="5" key="1">
    <citation type="submission" date="2020-01" db="EMBL/GenBank/DDBJ databases">
        <title>'Steroidobacter agaridevorans' sp. nov., agar-degrading bacteria isolated from rhizosphere soils.</title>
        <authorList>
            <person name="Ikenaga M."/>
            <person name="Kataoka M."/>
            <person name="Murouchi A."/>
            <person name="Katsuragi S."/>
            <person name="Sakai M."/>
        </authorList>
    </citation>
    <scope>NUCLEOTIDE SEQUENCE [LARGE SCALE GENOMIC DNA]</scope>
    <source>
        <strain evidence="5">YU21-B</strain>
    </source>
</reference>